<dbReference type="Proteomes" id="UP001558613">
    <property type="component" value="Unassembled WGS sequence"/>
</dbReference>
<proteinExistence type="predicted"/>
<name>A0ABR3M4T5_9TELE</name>
<reference evidence="1 2" key="1">
    <citation type="submission" date="2023-09" db="EMBL/GenBank/DDBJ databases">
        <authorList>
            <person name="Wang M."/>
        </authorList>
    </citation>
    <scope>NUCLEOTIDE SEQUENCE [LARGE SCALE GENOMIC DNA]</scope>
    <source>
        <strain evidence="1">GT-2023</strain>
        <tissue evidence="1">Liver</tissue>
    </source>
</reference>
<accession>A0ABR3M4T5</accession>
<dbReference type="EMBL" id="JAYMGO010000015">
    <property type="protein sequence ID" value="KAL1260138.1"/>
    <property type="molecule type" value="Genomic_DNA"/>
</dbReference>
<evidence type="ECO:0000313" key="2">
    <source>
        <dbReference type="Proteomes" id="UP001558613"/>
    </source>
</evidence>
<keyword evidence="2" id="KW-1185">Reference proteome</keyword>
<organism evidence="1 2">
    <name type="scientific">Cirrhinus molitorella</name>
    <name type="common">mud carp</name>
    <dbReference type="NCBI Taxonomy" id="172907"/>
    <lineage>
        <taxon>Eukaryota</taxon>
        <taxon>Metazoa</taxon>
        <taxon>Chordata</taxon>
        <taxon>Craniata</taxon>
        <taxon>Vertebrata</taxon>
        <taxon>Euteleostomi</taxon>
        <taxon>Actinopterygii</taxon>
        <taxon>Neopterygii</taxon>
        <taxon>Teleostei</taxon>
        <taxon>Ostariophysi</taxon>
        <taxon>Cypriniformes</taxon>
        <taxon>Cyprinidae</taxon>
        <taxon>Labeoninae</taxon>
        <taxon>Labeonini</taxon>
        <taxon>Cirrhinus</taxon>
    </lineage>
</organism>
<sequence>MGVCESEGPGADCGSVYTASVILALFPGQLMWRAGADWCAQLCTAAADLCETMLSVFPALHFSRRERVCAVLEDTHRMLVDLQRQTWADR</sequence>
<comment type="caution">
    <text evidence="1">The sequence shown here is derived from an EMBL/GenBank/DDBJ whole genome shotgun (WGS) entry which is preliminary data.</text>
</comment>
<gene>
    <name evidence="1" type="ORF">QQF64_007965</name>
</gene>
<protein>
    <submittedName>
        <fullName evidence="1">Uncharacterized protein</fullName>
    </submittedName>
</protein>
<evidence type="ECO:0000313" key="1">
    <source>
        <dbReference type="EMBL" id="KAL1260138.1"/>
    </source>
</evidence>